<dbReference type="Proteomes" id="UP000480684">
    <property type="component" value="Unassembled WGS sequence"/>
</dbReference>
<proteinExistence type="predicted"/>
<name>A0A7C9UVP0_9PROT</name>
<keyword evidence="2" id="KW-1185">Reference proteome</keyword>
<evidence type="ECO:0000313" key="1">
    <source>
        <dbReference type="EMBL" id="NFV79830.1"/>
    </source>
</evidence>
<accession>A0A7C9UVP0</accession>
<dbReference type="RefSeq" id="WP_163676940.1">
    <property type="nucleotide sequence ID" value="NZ_JAAIYP010000034.1"/>
</dbReference>
<evidence type="ECO:0000313" key="2">
    <source>
        <dbReference type="Proteomes" id="UP000480684"/>
    </source>
</evidence>
<gene>
    <name evidence="1" type="ORF">G4223_06870</name>
</gene>
<dbReference type="AlphaFoldDB" id="A0A7C9UVP0"/>
<dbReference type="EMBL" id="JAAIYP010000034">
    <property type="protein sequence ID" value="NFV79830.1"/>
    <property type="molecule type" value="Genomic_DNA"/>
</dbReference>
<comment type="caution">
    <text evidence="1">The sequence shown here is derived from an EMBL/GenBank/DDBJ whole genome shotgun (WGS) entry which is preliminary data.</text>
</comment>
<reference evidence="1 2" key="1">
    <citation type="submission" date="2020-02" db="EMBL/GenBank/DDBJ databases">
        <authorList>
            <person name="Dziuba M."/>
            <person name="Kuznetsov B."/>
            <person name="Mardanov A."/>
            <person name="Ravin N."/>
            <person name="Grouzdev D."/>
        </authorList>
    </citation>
    <scope>NUCLEOTIDE SEQUENCE [LARGE SCALE GENOMIC DNA]</scope>
    <source>
        <strain evidence="1 2">SpK</strain>
    </source>
</reference>
<sequence>MNLLDLMQAGEDLRDKALDRLESIVAQYSSSDDDVQDEALARAISLCGKEWGSYKAGLEELVRRREAHSSSTDDPLAIEMEVLRLREEAEDPGALIRMARARRQLGGQENTERAMIVARYGSFEAAVSLTPVETMFVSAACHLADSDPLAVDGEGIAEADGPWATLAGWSVPWHEIPAALALVVTDVCPLPTSVADARAEALSWEERKREREILADGPGKAVLPTACAARHRMVEDAWRRDLPVRDAAEFEARLDYWASRGGDDGTGYGVLLLDWRRLGGMALPSSGERTKEKARRLRAEHPDWSLARIGKELGISRQAVHKHLKL</sequence>
<protein>
    <submittedName>
        <fullName evidence="1">Helix-turn-helix domain-containing protein</fullName>
    </submittedName>
</protein>
<organism evidence="1 2">
    <name type="scientific">Magnetospirillum aberrantis SpK</name>
    <dbReference type="NCBI Taxonomy" id="908842"/>
    <lineage>
        <taxon>Bacteria</taxon>
        <taxon>Pseudomonadati</taxon>
        <taxon>Pseudomonadota</taxon>
        <taxon>Alphaproteobacteria</taxon>
        <taxon>Rhodospirillales</taxon>
        <taxon>Rhodospirillaceae</taxon>
        <taxon>Magnetospirillum</taxon>
    </lineage>
</organism>